<dbReference type="GO" id="GO:0006355">
    <property type="term" value="P:regulation of DNA-templated transcription"/>
    <property type="evidence" value="ECO:0007669"/>
    <property type="project" value="InterPro"/>
</dbReference>
<dbReference type="Pfam" id="PF00486">
    <property type="entry name" value="Trans_reg_C"/>
    <property type="match status" value="1"/>
</dbReference>
<dbReference type="EMBL" id="JACHXD010000002">
    <property type="protein sequence ID" value="MBB3117999.1"/>
    <property type="molecule type" value="Genomic_DNA"/>
</dbReference>
<dbReference type="InterPro" id="IPR001867">
    <property type="entry name" value="OmpR/PhoB-type_DNA-bd"/>
</dbReference>
<comment type="caution">
    <text evidence="3">The sequence shown here is derived from an EMBL/GenBank/DDBJ whole genome shotgun (WGS) entry which is preliminary data.</text>
</comment>
<reference evidence="3 4" key="1">
    <citation type="submission" date="2020-08" db="EMBL/GenBank/DDBJ databases">
        <title>Genomic Encyclopedia of Type Strains, Phase III (KMG-III): the genomes of soil and plant-associated and newly described type strains.</title>
        <authorList>
            <person name="Whitman W."/>
        </authorList>
    </citation>
    <scope>NUCLEOTIDE SEQUENCE [LARGE SCALE GENOMIC DNA]</scope>
    <source>
        <strain evidence="3 4">CECT 8897</strain>
    </source>
</reference>
<feature type="domain" description="OmpR/PhoB-type" evidence="2">
    <location>
        <begin position="116"/>
        <end position="191"/>
    </location>
</feature>
<dbReference type="GO" id="GO:0003677">
    <property type="term" value="F:DNA binding"/>
    <property type="evidence" value="ECO:0007669"/>
    <property type="project" value="UniProtKB-KW"/>
</dbReference>
<organism evidence="3 4">
    <name type="scientific">Pseudoduganella violacea</name>
    <dbReference type="NCBI Taxonomy" id="1715466"/>
    <lineage>
        <taxon>Bacteria</taxon>
        <taxon>Pseudomonadati</taxon>
        <taxon>Pseudomonadota</taxon>
        <taxon>Betaproteobacteria</taxon>
        <taxon>Burkholderiales</taxon>
        <taxon>Oxalobacteraceae</taxon>
        <taxon>Telluria group</taxon>
        <taxon>Pseudoduganella</taxon>
    </lineage>
</organism>
<evidence type="ECO:0000313" key="4">
    <source>
        <dbReference type="Proteomes" id="UP000541535"/>
    </source>
</evidence>
<name>A0A7W5B7K8_9BURK</name>
<keyword evidence="1" id="KW-0238">DNA-binding</keyword>
<sequence>MTDLLLLGCGPQRTHELRSIFRQAGYHVIEVDNVGACCRRLQAEFRQSGHISSDQIDHAVPSAPPKGVTILDTAMLSASSGQPQLLSCIMDLARQLAPGWRLGLRHRRLEAPNGAGVELTSLEFDFMKIFTMVEVGETVSRKKIVQTFGEDYLSYDQNRLDTMVRRLRQKIESHLGIKLPLNTVRVRGFSFDDVLIIDP</sequence>
<gene>
    <name evidence="3" type="ORF">FHS03_001025</name>
</gene>
<accession>A0A7W5B7K8</accession>
<dbReference type="Gene3D" id="1.10.10.10">
    <property type="entry name" value="Winged helix-like DNA-binding domain superfamily/Winged helix DNA-binding domain"/>
    <property type="match status" value="1"/>
</dbReference>
<keyword evidence="4" id="KW-1185">Reference proteome</keyword>
<dbReference type="SUPFAM" id="SSF46894">
    <property type="entry name" value="C-terminal effector domain of the bipartite response regulators"/>
    <property type="match status" value="1"/>
</dbReference>
<protein>
    <recommendedName>
        <fullName evidence="2">OmpR/PhoB-type domain-containing protein</fullName>
    </recommendedName>
</protein>
<evidence type="ECO:0000256" key="1">
    <source>
        <dbReference type="ARBA" id="ARBA00023125"/>
    </source>
</evidence>
<evidence type="ECO:0000259" key="2">
    <source>
        <dbReference type="Pfam" id="PF00486"/>
    </source>
</evidence>
<proteinExistence type="predicted"/>
<dbReference type="AlphaFoldDB" id="A0A7W5B7K8"/>
<evidence type="ECO:0000313" key="3">
    <source>
        <dbReference type="EMBL" id="MBB3117999.1"/>
    </source>
</evidence>
<dbReference type="InterPro" id="IPR036388">
    <property type="entry name" value="WH-like_DNA-bd_sf"/>
</dbReference>
<dbReference type="Proteomes" id="UP000541535">
    <property type="component" value="Unassembled WGS sequence"/>
</dbReference>
<dbReference type="RefSeq" id="WP_183439921.1">
    <property type="nucleotide sequence ID" value="NZ_JACHXD010000002.1"/>
</dbReference>
<dbReference type="GO" id="GO:0000160">
    <property type="term" value="P:phosphorelay signal transduction system"/>
    <property type="evidence" value="ECO:0007669"/>
    <property type="project" value="InterPro"/>
</dbReference>
<dbReference type="InterPro" id="IPR016032">
    <property type="entry name" value="Sig_transdc_resp-reg_C-effctor"/>
</dbReference>